<dbReference type="HOGENOM" id="CLU_126515_2_0_3"/>
<keyword evidence="2" id="KW-0408">Iron</keyword>
<keyword evidence="3" id="KW-0411">Iron-sulfur</keyword>
<reference evidence="4 5" key="1">
    <citation type="submission" date="2008-07" db="EMBL/GenBank/DDBJ databases">
        <authorList>
            <person name="Tandeau de Marsac N."/>
            <person name="Ferriera S."/>
            <person name="Johnson J."/>
            <person name="Kravitz S."/>
            <person name="Beeson K."/>
            <person name="Sutton G."/>
            <person name="Rogers Y.-H."/>
            <person name="Friedman R."/>
            <person name="Frazier M."/>
            <person name="Venter J.C."/>
        </authorList>
    </citation>
    <scope>NUCLEOTIDE SEQUENCE [LARGE SCALE GENOMIC DNA]</scope>
    <source>
        <strain evidence="4 5">PCC 7420</strain>
    </source>
</reference>
<organism evidence="4 5">
    <name type="scientific">Coleofasciculus chthonoplastes PCC 7420</name>
    <dbReference type="NCBI Taxonomy" id="118168"/>
    <lineage>
        <taxon>Bacteria</taxon>
        <taxon>Bacillati</taxon>
        <taxon>Cyanobacteriota</taxon>
        <taxon>Cyanophyceae</taxon>
        <taxon>Coleofasciculales</taxon>
        <taxon>Coleofasciculaceae</taxon>
        <taxon>Coleofasciculus</taxon>
    </lineage>
</organism>
<dbReference type="STRING" id="118168.MC7420_5913"/>
<dbReference type="RefSeq" id="WP_006102794.1">
    <property type="nucleotide sequence ID" value="NZ_DS989855.1"/>
</dbReference>
<dbReference type="EMBL" id="DS989855">
    <property type="protein sequence ID" value="EDX74033.1"/>
    <property type="molecule type" value="Genomic_DNA"/>
</dbReference>
<dbReference type="GO" id="GO:0046872">
    <property type="term" value="F:metal ion binding"/>
    <property type="evidence" value="ECO:0007669"/>
    <property type="project" value="UniProtKB-KW"/>
</dbReference>
<dbReference type="GO" id="GO:0016491">
    <property type="term" value="F:oxidoreductase activity"/>
    <property type="evidence" value="ECO:0007669"/>
    <property type="project" value="InterPro"/>
</dbReference>
<dbReference type="PROSITE" id="PS01099">
    <property type="entry name" value="COMPLEX1_24K"/>
    <property type="match status" value="1"/>
</dbReference>
<evidence type="ECO:0000256" key="3">
    <source>
        <dbReference type="ARBA" id="ARBA00023014"/>
    </source>
</evidence>
<dbReference type="SUPFAM" id="SSF52833">
    <property type="entry name" value="Thioredoxin-like"/>
    <property type="match status" value="1"/>
</dbReference>
<proteinExistence type="predicted"/>
<dbReference type="InterPro" id="IPR002023">
    <property type="entry name" value="NuoE-like"/>
</dbReference>
<name>B4VW70_9CYAN</name>
<gene>
    <name evidence="4" type="ORF">MC7420_5913</name>
</gene>
<dbReference type="eggNOG" id="COG3411">
    <property type="taxonomic scope" value="Bacteria"/>
</dbReference>
<evidence type="ECO:0000313" key="5">
    <source>
        <dbReference type="Proteomes" id="UP000003835"/>
    </source>
</evidence>
<accession>B4VW70</accession>
<evidence type="ECO:0000313" key="4">
    <source>
        <dbReference type="EMBL" id="EDX74033.1"/>
    </source>
</evidence>
<dbReference type="PANTHER" id="PTHR43578:SF3">
    <property type="entry name" value="NADH-QUINONE OXIDOREDUCTASE SUBUNIT F"/>
    <property type="match status" value="1"/>
</dbReference>
<evidence type="ECO:0000256" key="2">
    <source>
        <dbReference type="ARBA" id="ARBA00023004"/>
    </source>
</evidence>
<sequence>MATDSSNHTPKQVLVCQHRSCQAEGSADVLAAFEEVAKDTDFKIKGTDCQGQCSCGPTVRVVPEETWYYRVQPSDVRRIVEQHLKEGKPVDEKLNPRIHLRFGF</sequence>
<dbReference type="Proteomes" id="UP000003835">
    <property type="component" value="Unassembled WGS sequence"/>
</dbReference>
<evidence type="ECO:0008006" key="6">
    <source>
        <dbReference type="Google" id="ProtNLM"/>
    </source>
</evidence>
<dbReference type="OrthoDB" id="9761899at2"/>
<dbReference type="InterPro" id="IPR036249">
    <property type="entry name" value="Thioredoxin-like_sf"/>
</dbReference>
<dbReference type="AlphaFoldDB" id="B4VW70"/>
<dbReference type="PANTHER" id="PTHR43578">
    <property type="entry name" value="NADH-QUINONE OXIDOREDUCTASE SUBUNIT F"/>
    <property type="match status" value="1"/>
</dbReference>
<keyword evidence="5" id="KW-1185">Reference proteome</keyword>
<dbReference type="GO" id="GO:0051536">
    <property type="term" value="F:iron-sulfur cluster binding"/>
    <property type="evidence" value="ECO:0007669"/>
    <property type="project" value="UniProtKB-KW"/>
</dbReference>
<protein>
    <recommendedName>
        <fullName evidence="6">Ferredoxin, 2Fe-2S</fullName>
    </recommendedName>
</protein>
<dbReference type="CDD" id="cd02980">
    <property type="entry name" value="TRX_Fd_family"/>
    <property type="match status" value="1"/>
</dbReference>
<keyword evidence="1" id="KW-0479">Metal-binding</keyword>
<dbReference type="Pfam" id="PF01257">
    <property type="entry name" value="2Fe-2S_thioredx"/>
    <property type="match status" value="1"/>
</dbReference>
<dbReference type="Gene3D" id="3.40.30.10">
    <property type="entry name" value="Glutaredoxin"/>
    <property type="match status" value="1"/>
</dbReference>
<evidence type="ECO:0000256" key="1">
    <source>
        <dbReference type="ARBA" id="ARBA00022723"/>
    </source>
</evidence>